<dbReference type="EMBL" id="GL983437">
    <property type="protein sequence ID" value="EGR33464.1"/>
    <property type="molecule type" value="Genomic_DNA"/>
</dbReference>
<keyword evidence="2" id="KW-1185">Reference proteome</keyword>
<accession>G0QMR1</accession>
<evidence type="ECO:0000313" key="1">
    <source>
        <dbReference type="EMBL" id="EGR33464.1"/>
    </source>
</evidence>
<dbReference type="RefSeq" id="XP_004037450.1">
    <property type="nucleotide sequence ID" value="XM_004037402.1"/>
</dbReference>
<sequence>MIYLLYVIMRVVYLLDIILHMQKIDKIKNGIFLMIQKLLKLIKLKKQQHLFFILQLYSIDCY</sequence>
<dbReference type="InParanoid" id="G0QMR1"/>
<dbReference type="GeneID" id="14909665"/>
<evidence type="ECO:0000313" key="2">
    <source>
        <dbReference type="Proteomes" id="UP000008983"/>
    </source>
</evidence>
<proteinExistence type="predicted"/>
<reference evidence="1 2" key="1">
    <citation type="submission" date="2011-07" db="EMBL/GenBank/DDBJ databases">
        <authorList>
            <person name="Coyne R."/>
            <person name="Brami D."/>
            <person name="Johnson J."/>
            <person name="Hostetler J."/>
            <person name="Hannick L."/>
            <person name="Clark T."/>
            <person name="Cassidy-Hanley D."/>
            <person name="Inman J."/>
        </authorList>
    </citation>
    <scope>NUCLEOTIDE SEQUENCE [LARGE SCALE GENOMIC DNA]</scope>
    <source>
        <strain evidence="1 2">G5</strain>
    </source>
</reference>
<organism evidence="1 2">
    <name type="scientific">Ichthyophthirius multifiliis</name>
    <name type="common">White spot disease agent</name>
    <name type="synonym">Ich</name>
    <dbReference type="NCBI Taxonomy" id="5932"/>
    <lineage>
        <taxon>Eukaryota</taxon>
        <taxon>Sar</taxon>
        <taxon>Alveolata</taxon>
        <taxon>Ciliophora</taxon>
        <taxon>Intramacronucleata</taxon>
        <taxon>Oligohymenophorea</taxon>
        <taxon>Hymenostomatida</taxon>
        <taxon>Ophryoglenina</taxon>
        <taxon>Ichthyophthirius</taxon>
    </lineage>
</organism>
<protein>
    <submittedName>
        <fullName evidence="1">Uncharacterized protein</fullName>
    </submittedName>
</protein>
<gene>
    <name evidence="1" type="ORF">IMG5_051420</name>
</gene>
<name>G0QMR1_ICHMU</name>
<dbReference type="AlphaFoldDB" id="G0QMR1"/>
<dbReference type="Proteomes" id="UP000008983">
    <property type="component" value="Unassembled WGS sequence"/>
</dbReference>